<feature type="compositionally biased region" description="Basic and acidic residues" evidence="1">
    <location>
        <begin position="640"/>
        <end position="651"/>
    </location>
</feature>
<feature type="region of interest" description="Disordered" evidence="1">
    <location>
        <begin position="474"/>
        <end position="520"/>
    </location>
</feature>
<keyword evidence="2" id="KW-0732">Signal</keyword>
<proteinExistence type="predicted"/>
<dbReference type="OrthoDB" id="6372212at2759"/>
<dbReference type="STRING" id="6689.A0A3R7MNY9"/>
<dbReference type="AlphaFoldDB" id="A0A3R7MNY9"/>
<sequence>MGLRTGLVLLAMLWAVSARPQRESTGGTAGEAPGAPPPEGFQALINRISVRLMCAGKDVPDCESMASTCLTEYGLGSDGELDFETACQGKNQLLCYTKISECVELLSVAPSAGQLLVSEVCTGKMTEECAQDTAECMSLLSPGPGGSSGCSPSSSPTDTATDTPCTANVRKCIELLLPEEGTEAARPPVTEITAVVPSSATVRTPAEELAALTQTAIATTACQASDLPNCQTQLKECFTFFGFSTTSSTTSPDLDAICGGAVTPQCLQTVATCSELLPQAASTTPELPVVLCSRMSVPNCHFKTVKCLALSGPEPDLSFCADDSSCEPEVADCVEHFQQSLSALVPETSQSTVSSVSQSPVPVFLLCAGKGNEQPNCHKDVEECMFNLRIPPPGFGPPVDNETLCEPGLDAETCAKKQNCLFLYTPKPNATDLLPQDLCRTRNVSNCEERAVLCLEVSGLAGLSKLLTGVPDEFPEDARSPSQAPGIFGPGEALLKPTGPSEETFPEPLGSSPSSRPVAVPEDFDQTTCLEVLSPRPLSSSGPTTTTTDPASTSTRGPTSTTTRPPRSTTRNPPGSTTTNPPTSTSSRGPGSTTTGPPPASTSSRGPGSTTTGPPASTSSSSTRDRATPKTTGEPATPKPTRESTQDRFPDVVEEEEETPGAEILCPKGGLECLRKAEECLEKLKPDRYFLREFFSCKAEVGRRMKDCMKPAMETLLQNVAPRGLQTPMLEAFPICFEENDFEGIRLCEAKTCMEVEAS</sequence>
<evidence type="ECO:0000313" key="3">
    <source>
        <dbReference type="EMBL" id="ROT66464.1"/>
    </source>
</evidence>
<dbReference type="Proteomes" id="UP000283509">
    <property type="component" value="Unassembled WGS sequence"/>
</dbReference>
<keyword evidence="4" id="KW-1185">Reference proteome</keyword>
<organism evidence="3 4">
    <name type="scientific">Penaeus vannamei</name>
    <name type="common">Whiteleg shrimp</name>
    <name type="synonym">Litopenaeus vannamei</name>
    <dbReference type="NCBI Taxonomy" id="6689"/>
    <lineage>
        <taxon>Eukaryota</taxon>
        <taxon>Metazoa</taxon>
        <taxon>Ecdysozoa</taxon>
        <taxon>Arthropoda</taxon>
        <taxon>Crustacea</taxon>
        <taxon>Multicrustacea</taxon>
        <taxon>Malacostraca</taxon>
        <taxon>Eumalacostraca</taxon>
        <taxon>Eucarida</taxon>
        <taxon>Decapoda</taxon>
        <taxon>Dendrobranchiata</taxon>
        <taxon>Penaeoidea</taxon>
        <taxon>Penaeidae</taxon>
        <taxon>Penaeus</taxon>
    </lineage>
</organism>
<name>A0A3R7MNY9_PENVA</name>
<feature type="region of interest" description="Disordered" evidence="1">
    <location>
        <begin position="533"/>
        <end position="661"/>
    </location>
</feature>
<dbReference type="EMBL" id="QCYY01002931">
    <property type="protein sequence ID" value="ROT66464.1"/>
    <property type="molecule type" value="Genomic_DNA"/>
</dbReference>
<evidence type="ECO:0000256" key="2">
    <source>
        <dbReference type="SAM" id="SignalP"/>
    </source>
</evidence>
<feature type="compositionally biased region" description="Low complexity" evidence="1">
    <location>
        <begin position="534"/>
        <end position="622"/>
    </location>
</feature>
<reference evidence="3 4" key="1">
    <citation type="submission" date="2018-04" db="EMBL/GenBank/DDBJ databases">
        <authorList>
            <person name="Zhang X."/>
            <person name="Yuan J."/>
            <person name="Li F."/>
            <person name="Xiang J."/>
        </authorList>
    </citation>
    <scope>NUCLEOTIDE SEQUENCE [LARGE SCALE GENOMIC DNA]</scope>
    <source>
        <tissue evidence="3">Muscle</tissue>
    </source>
</reference>
<gene>
    <name evidence="3" type="ORF">C7M84_015511</name>
</gene>
<feature type="signal peptide" evidence="2">
    <location>
        <begin position="1"/>
        <end position="18"/>
    </location>
</feature>
<protein>
    <submittedName>
        <fullName evidence="3">Uncharacterized protein</fullName>
    </submittedName>
</protein>
<feature type="chain" id="PRO_5018726663" evidence="2">
    <location>
        <begin position="19"/>
        <end position="759"/>
    </location>
</feature>
<reference evidence="3 4" key="2">
    <citation type="submission" date="2019-01" db="EMBL/GenBank/DDBJ databases">
        <title>The decoding of complex shrimp genome reveals the adaptation for benthos swimmer, frequently molting mechanism and breeding impact on genome.</title>
        <authorList>
            <person name="Sun Y."/>
            <person name="Gao Y."/>
            <person name="Yu Y."/>
        </authorList>
    </citation>
    <scope>NUCLEOTIDE SEQUENCE [LARGE SCALE GENOMIC DNA]</scope>
    <source>
        <tissue evidence="3">Muscle</tissue>
    </source>
</reference>
<evidence type="ECO:0000313" key="4">
    <source>
        <dbReference type="Proteomes" id="UP000283509"/>
    </source>
</evidence>
<evidence type="ECO:0000256" key="1">
    <source>
        <dbReference type="SAM" id="MobiDB-lite"/>
    </source>
</evidence>
<accession>A0A3R7MNY9</accession>
<comment type="caution">
    <text evidence="3">The sequence shown here is derived from an EMBL/GenBank/DDBJ whole genome shotgun (WGS) entry which is preliminary data.</text>
</comment>